<dbReference type="SUPFAM" id="SSF90123">
    <property type="entry name" value="ABC transporter transmembrane region"/>
    <property type="match status" value="2"/>
</dbReference>
<dbReference type="InterPro" id="IPR014223">
    <property type="entry name" value="ABC_CydC/D"/>
</dbReference>
<dbReference type="Pfam" id="PF00005">
    <property type="entry name" value="ABC_tran"/>
    <property type="match status" value="2"/>
</dbReference>
<dbReference type="InterPro" id="IPR027417">
    <property type="entry name" value="P-loop_NTPase"/>
</dbReference>
<comment type="caution">
    <text evidence="11">The sequence shown here is derived from an EMBL/GenBank/DDBJ whole genome shotgun (WGS) entry which is preliminary data.</text>
</comment>
<evidence type="ECO:0000256" key="1">
    <source>
        <dbReference type="ARBA" id="ARBA00004651"/>
    </source>
</evidence>
<dbReference type="PROSITE" id="PS00211">
    <property type="entry name" value="ABC_TRANSPORTER_1"/>
    <property type="match status" value="2"/>
</dbReference>
<dbReference type="CDD" id="cd03228">
    <property type="entry name" value="ABCC_MRP_Like"/>
    <property type="match status" value="1"/>
</dbReference>
<dbReference type="InterPro" id="IPR011527">
    <property type="entry name" value="ABC1_TM_dom"/>
</dbReference>
<dbReference type="Gene3D" id="1.20.1560.10">
    <property type="entry name" value="ABC transporter type 1, transmembrane domain"/>
    <property type="match status" value="2"/>
</dbReference>
<protein>
    <submittedName>
        <fullName evidence="11">Thiol reductant ABC exporter subunit CydC</fullName>
    </submittedName>
</protein>
<dbReference type="SMART" id="SM00382">
    <property type="entry name" value="AAA"/>
    <property type="match status" value="2"/>
</dbReference>
<evidence type="ECO:0000256" key="7">
    <source>
        <dbReference type="SAM" id="MobiDB-lite"/>
    </source>
</evidence>
<evidence type="ECO:0000313" key="11">
    <source>
        <dbReference type="EMBL" id="MCS0499111.1"/>
    </source>
</evidence>
<dbReference type="CDD" id="cd18584">
    <property type="entry name" value="ABC_6TM_AarD_CydD"/>
    <property type="match status" value="1"/>
</dbReference>
<feature type="transmembrane region" description="Helical" evidence="8">
    <location>
        <begin position="783"/>
        <end position="804"/>
    </location>
</feature>
<feature type="transmembrane region" description="Helical" evidence="8">
    <location>
        <begin position="707"/>
        <end position="727"/>
    </location>
</feature>
<dbReference type="RefSeq" id="WP_258798129.1">
    <property type="nucleotide sequence ID" value="NZ_JANTHX010000005.1"/>
</dbReference>
<feature type="compositionally biased region" description="Low complexity" evidence="7">
    <location>
        <begin position="528"/>
        <end position="545"/>
    </location>
</feature>
<feature type="transmembrane region" description="Helical" evidence="8">
    <location>
        <begin position="810"/>
        <end position="831"/>
    </location>
</feature>
<name>A0ABT1ZEH5_9MICO</name>
<evidence type="ECO:0000256" key="4">
    <source>
        <dbReference type="ARBA" id="ARBA00022840"/>
    </source>
</evidence>
<feature type="domain" description="ABC transporter" evidence="9">
    <location>
        <begin position="874"/>
        <end position="1094"/>
    </location>
</feature>
<dbReference type="PANTHER" id="PTHR24221">
    <property type="entry name" value="ATP-BINDING CASSETTE SUB-FAMILY B"/>
    <property type="match status" value="1"/>
</dbReference>
<dbReference type="Proteomes" id="UP001205337">
    <property type="component" value="Unassembled WGS sequence"/>
</dbReference>
<dbReference type="Gene3D" id="3.40.50.300">
    <property type="entry name" value="P-loop containing nucleotide triphosphate hydrolases"/>
    <property type="match status" value="2"/>
</dbReference>
<dbReference type="InterPro" id="IPR003439">
    <property type="entry name" value="ABC_transporter-like_ATP-bd"/>
</dbReference>
<proteinExistence type="predicted"/>
<feature type="transmembrane region" description="Helical" evidence="8">
    <location>
        <begin position="123"/>
        <end position="145"/>
    </location>
</feature>
<evidence type="ECO:0000259" key="10">
    <source>
        <dbReference type="PROSITE" id="PS50929"/>
    </source>
</evidence>
<reference evidence="11 12" key="1">
    <citation type="submission" date="2022-08" db="EMBL/GenBank/DDBJ databases">
        <authorList>
            <person name="Li F."/>
        </authorList>
    </citation>
    <scope>NUCLEOTIDE SEQUENCE [LARGE SCALE GENOMIC DNA]</scope>
    <source>
        <strain evidence="11 12">10F1B-8-1</strain>
    </source>
</reference>
<keyword evidence="3" id="KW-0547">Nucleotide-binding</keyword>
<feature type="transmembrane region" description="Helical" evidence="8">
    <location>
        <begin position="595"/>
        <end position="614"/>
    </location>
</feature>
<keyword evidence="6 8" id="KW-0472">Membrane</keyword>
<dbReference type="PROSITE" id="PS50929">
    <property type="entry name" value="ABC_TM1F"/>
    <property type="match status" value="2"/>
</dbReference>
<feature type="transmembrane region" description="Helical" evidence="8">
    <location>
        <begin position="233"/>
        <end position="258"/>
    </location>
</feature>
<feature type="transmembrane region" description="Helical" evidence="8">
    <location>
        <begin position="564"/>
        <end position="589"/>
    </location>
</feature>
<accession>A0ABT1ZEH5</accession>
<keyword evidence="2 8" id="KW-0812">Transmembrane</keyword>
<dbReference type="NCBIfam" id="TIGR02868">
    <property type="entry name" value="CydC"/>
    <property type="match status" value="1"/>
</dbReference>
<dbReference type="InterPro" id="IPR039421">
    <property type="entry name" value="Type_1_exporter"/>
</dbReference>
<keyword evidence="12" id="KW-1185">Reference proteome</keyword>
<dbReference type="InterPro" id="IPR017871">
    <property type="entry name" value="ABC_transporter-like_CS"/>
</dbReference>
<feature type="domain" description="ABC transmembrane type-1" evidence="10">
    <location>
        <begin position="24"/>
        <end position="295"/>
    </location>
</feature>
<evidence type="ECO:0000256" key="2">
    <source>
        <dbReference type="ARBA" id="ARBA00022692"/>
    </source>
</evidence>
<feature type="region of interest" description="Disordered" evidence="7">
    <location>
        <begin position="520"/>
        <end position="547"/>
    </location>
</feature>
<dbReference type="PROSITE" id="PS50893">
    <property type="entry name" value="ABC_TRANSPORTER_2"/>
    <property type="match status" value="2"/>
</dbReference>
<keyword evidence="4" id="KW-0067">ATP-binding</keyword>
<dbReference type="InterPro" id="IPR036640">
    <property type="entry name" value="ABC1_TM_sf"/>
</dbReference>
<feature type="transmembrane region" description="Helical" evidence="8">
    <location>
        <begin position="151"/>
        <end position="170"/>
    </location>
</feature>
<gene>
    <name evidence="11" type="primary">cydC</name>
    <name evidence="11" type="ORF">NUH29_06045</name>
</gene>
<evidence type="ECO:0000256" key="8">
    <source>
        <dbReference type="SAM" id="Phobius"/>
    </source>
</evidence>
<dbReference type="Pfam" id="PF00664">
    <property type="entry name" value="ABC_membrane"/>
    <property type="match status" value="1"/>
</dbReference>
<evidence type="ECO:0000259" key="9">
    <source>
        <dbReference type="PROSITE" id="PS50893"/>
    </source>
</evidence>
<evidence type="ECO:0000256" key="5">
    <source>
        <dbReference type="ARBA" id="ARBA00022989"/>
    </source>
</evidence>
<comment type="subcellular location">
    <subcellularLocation>
        <location evidence="1">Cell membrane</location>
        <topology evidence="1">Multi-pass membrane protein</topology>
    </subcellularLocation>
</comment>
<evidence type="ECO:0000256" key="6">
    <source>
        <dbReference type="ARBA" id="ARBA00023136"/>
    </source>
</evidence>
<feature type="domain" description="ABC transmembrane type-1" evidence="10">
    <location>
        <begin position="565"/>
        <end position="846"/>
    </location>
</feature>
<organism evidence="11 12">
    <name type="scientific">Protaetiibacter mangrovi</name>
    <dbReference type="NCBI Taxonomy" id="2970926"/>
    <lineage>
        <taxon>Bacteria</taxon>
        <taxon>Bacillati</taxon>
        <taxon>Actinomycetota</taxon>
        <taxon>Actinomycetes</taxon>
        <taxon>Micrococcales</taxon>
        <taxon>Microbacteriaceae</taxon>
        <taxon>Protaetiibacter</taxon>
    </lineage>
</organism>
<feature type="domain" description="ABC transporter" evidence="9">
    <location>
        <begin position="321"/>
        <end position="536"/>
    </location>
</feature>
<dbReference type="InterPro" id="IPR003593">
    <property type="entry name" value="AAA+_ATPase"/>
</dbReference>
<evidence type="ECO:0000313" key="12">
    <source>
        <dbReference type="Proteomes" id="UP001205337"/>
    </source>
</evidence>
<dbReference type="PANTHER" id="PTHR24221:SF654">
    <property type="entry name" value="ATP-BINDING CASSETTE SUB-FAMILY B MEMBER 6"/>
    <property type="match status" value="1"/>
</dbReference>
<feature type="transmembrane region" description="Helical" evidence="8">
    <location>
        <begin position="20"/>
        <end position="38"/>
    </location>
</feature>
<dbReference type="EMBL" id="JANTHX010000005">
    <property type="protein sequence ID" value="MCS0499111.1"/>
    <property type="molecule type" value="Genomic_DNA"/>
</dbReference>
<sequence>MSTPRPARPGPELGPGGARALVPVALASVVGAVGILLIAESVARQLGALAAGADPAAWLLPGAVGVVLRAGAVWAQAVLGRRAAIRAKSQLRRDLTARIAAGDAAGGGTAVLATEGVDALDDYFGVAVPATISAVVVPLAAGLRILGVDLLSAVVLACTIPLVPVFMALIGMHTRERVERATDALSRLADHLVELARGLPVLVGLGRLEEQLAALDGIQSDYRRRTMATLRTAFLSALALELIATISVAVVAVFLGIRLLSGEVTLEVAVLVLLLAPECFTALRDVGTAFHSSQDGLSALRRARALLADGRIGPVPSPGAPGLDAVSVRFPGREPVLDGLSLRPVAGRITALAGPSGAGKSTALAALVGALPADAVLTGVVTGDRARTAYAAQAPRFAEETLRDELLFAGGEPDAVRALAGELGLDALLWAPLAELSPGEQRRAAVARALVRVDAGATLLVLDEPTAHLDAGSAELVRAAIRARADGVATVLVSHDAATLALADEVVALAAGRVAAQRRVETPEPTRLDTPAARTTRPAGTPEAPVSRRTGTLRTVLGFATWRWIGASAMAALALGLGLALTAVSGWLIVRASEMPAIMYLLVAIVGVRFFGLARPVARYAERLLAHDAVFRATDGLRLRLWRRLAAQGPAMRGLLGGGAALDVLVTEPAELREQLPRVVPPVAAGAVAVVGVGVTAAVLAPSLAPLVAVVLLATVAVSALAGLTVGRRAAAERVALRSAIIRRTAALSGAADELRGSGLVPAVLARLEELDVRLAAVERRGALASGLGSALALAGCAGLAVAVPTLAPTALPVSTVAVLSLLALALVEAVDAVAGAARRIPTLTAVLGRLAPVLDAPEAPGGVRALPGPVARIELDGLGRTLPGRDAPLFAGVDATLDRGGRLRIDGPSGSGKSTLLALIMGSIAPDAGAVRADGVPVAELARASWARHVAWCPQEAHVFDSTVRGNLLIGRRRDDAPDDAELAEVLGRVGLGELLRSLPDGLSTRVGQAGRALSGGERQRLAIARALLGRAELLLLDEPTAHLDEPTARALMRDVHAATAHRMLVLVSHRLDDHDDADQVVVLGGYPHPATV</sequence>
<feature type="transmembrane region" description="Helical" evidence="8">
    <location>
        <begin position="58"/>
        <end position="79"/>
    </location>
</feature>
<evidence type="ECO:0000256" key="3">
    <source>
        <dbReference type="ARBA" id="ARBA00022741"/>
    </source>
</evidence>
<keyword evidence="5 8" id="KW-1133">Transmembrane helix</keyword>
<feature type="transmembrane region" description="Helical" evidence="8">
    <location>
        <begin position="679"/>
        <end position="701"/>
    </location>
</feature>
<dbReference type="SUPFAM" id="SSF52540">
    <property type="entry name" value="P-loop containing nucleoside triphosphate hydrolases"/>
    <property type="match status" value="2"/>
</dbReference>